<dbReference type="PANTHER" id="PTHR46484:SF7">
    <property type="entry name" value="MYELIN-ASSOCIATED GLYCOPROTEIN-LIKE-RELATED"/>
    <property type="match status" value="1"/>
</dbReference>
<dbReference type="Proteomes" id="UP000694523">
    <property type="component" value="Unplaced"/>
</dbReference>
<dbReference type="Ensembl" id="ENSNMLT00000009098.1">
    <property type="protein sequence ID" value="ENSNMLP00000008000.1"/>
    <property type="gene ID" value="ENSNMLG00000005683.1"/>
</dbReference>
<dbReference type="AlphaFoldDB" id="A0A8C6SSN4"/>
<sequence>MKLLSWKCKIYVSSFAVLPANVPFRVSALSRSCVVIPCSYENPHLGIWAKRSGGVVYHNGRSHILDHFKDRTRMVGDLRDGDCSLEIDDIKPFDLFASRRKEESNVTKKYFYSTAEEEAGSVLTVSCSVRHTCPTHPPPEFVWSIAALSNKVTHAALTVGLWETTSSISFSVPVGDGPSSVTCTVNFCCIFLGGLKNTDYLRLRHCRILLDPRKKTDNLTVLMGVLL</sequence>
<proteinExistence type="predicted"/>
<reference evidence="1" key="1">
    <citation type="submission" date="2025-08" db="UniProtKB">
        <authorList>
            <consortium name="Ensembl"/>
        </authorList>
    </citation>
    <scope>IDENTIFICATION</scope>
</reference>
<evidence type="ECO:0000313" key="2">
    <source>
        <dbReference type="Proteomes" id="UP000694523"/>
    </source>
</evidence>
<name>A0A8C6SSN4_9GOBI</name>
<evidence type="ECO:0000313" key="1">
    <source>
        <dbReference type="Ensembl" id="ENSNMLP00000008000.1"/>
    </source>
</evidence>
<dbReference type="Gene3D" id="2.60.40.10">
    <property type="entry name" value="Immunoglobulins"/>
    <property type="match status" value="2"/>
</dbReference>
<dbReference type="InterPro" id="IPR013783">
    <property type="entry name" value="Ig-like_fold"/>
</dbReference>
<dbReference type="PANTHER" id="PTHR46484">
    <property type="entry name" value="SI:CH211-171H4.5-RELATED"/>
    <property type="match status" value="1"/>
</dbReference>
<protein>
    <submittedName>
        <fullName evidence="1">Uncharacterized protein</fullName>
    </submittedName>
</protein>
<organism evidence="1 2">
    <name type="scientific">Neogobius melanostomus</name>
    <name type="common">round goby</name>
    <dbReference type="NCBI Taxonomy" id="47308"/>
    <lineage>
        <taxon>Eukaryota</taxon>
        <taxon>Metazoa</taxon>
        <taxon>Chordata</taxon>
        <taxon>Craniata</taxon>
        <taxon>Vertebrata</taxon>
        <taxon>Euteleostomi</taxon>
        <taxon>Actinopterygii</taxon>
        <taxon>Neopterygii</taxon>
        <taxon>Teleostei</taxon>
        <taxon>Neoteleostei</taxon>
        <taxon>Acanthomorphata</taxon>
        <taxon>Gobiaria</taxon>
        <taxon>Gobiiformes</taxon>
        <taxon>Gobioidei</taxon>
        <taxon>Gobiidae</taxon>
        <taxon>Benthophilinae</taxon>
        <taxon>Neogobiini</taxon>
        <taxon>Neogobius</taxon>
    </lineage>
</organism>
<reference evidence="1" key="2">
    <citation type="submission" date="2025-09" db="UniProtKB">
        <authorList>
            <consortium name="Ensembl"/>
        </authorList>
    </citation>
    <scope>IDENTIFICATION</scope>
</reference>
<accession>A0A8C6SSN4</accession>
<keyword evidence="2" id="KW-1185">Reference proteome</keyword>